<reference evidence="2" key="1">
    <citation type="journal article" date="2022" name="bioRxiv">
        <title>Sequencing and chromosome-scale assembly of the giantPleurodeles waltlgenome.</title>
        <authorList>
            <person name="Brown T."/>
            <person name="Elewa A."/>
            <person name="Iarovenko S."/>
            <person name="Subramanian E."/>
            <person name="Araus A.J."/>
            <person name="Petzold A."/>
            <person name="Susuki M."/>
            <person name="Suzuki K.-i.T."/>
            <person name="Hayashi T."/>
            <person name="Toyoda A."/>
            <person name="Oliveira C."/>
            <person name="Osipova E."/>
            <person name="Leigh N.D."/>
            <person name="Simon A."/>
            <person name="Yun M.H."/>
        </authorList>
    </citation>
    <scope>NUCLEOTIDE SEQUENCE</scope>
    <source>
        <strain evidence="2">20211129_DDA</strain>
        <tissue evidence="2">Liver</tissue>
    </source>
</reference>
<evidence type="ECO:0000313" key="2">
    <source>
        <dbReference type="EMBL" id="KAJ1210993.1"/>
    </source>
</evidence>
<sequence length="102" mass="10719">MQCLTHSPSGMLREASGLGGGRKKMKGTKSAGVVEYGGSREAVRGDAKLLHREGDRGRGQAPIVRLKHGLTSRTAGERSHSGDAKPQHREGDRGGARLSSCA</sequence>
<feature type="compositionally biased region" description="Basic and acidic residues" evidence="1">
    <location>
        <begin position="45"/>
        <end position="58"/>
    </location>
</feature>
<comment type="caution">
    <text evidence="2">The sequence shown here is derived from an EMBL/GenBank/DDBJ whole genome shotgun (WGS) entry which is preliminary data.</text>
</comment>
<keyword evidence="3" id="KW-1185">Reference proteome</keyword>
<evidence type="ECO:0000313" key="3">
    <source>
        <dbReference type="Proteomes" id="UP001066276"/>
    </source>
</evidence>
<dbReference type="AlphaFoldDB" id="A0AAV7WAC1"/>
<feature type="region of interest" description="Disordered" evidence="1">
    <location>
        <begin position="45"/>
        <end position="102"/>
    </location>
</feature>
<dbReference type="EMBL" id="JANPWB010000002">
    <property type="protein sequence ID" value="KAJ1210993.1"/>
    <property type="molecule type" value="Genomic_DNA"/>
</dbReference>
<feature type="region of interest" description="Disordered" evidence="1">
    <location>
        <begin position="1"/>
        <end position="32"/>
    </location>
</feature>
<name>A0AAV7WAC1_PLEWA</name>
<evidence type="ECO:0000256" key="1">
    <source>
        <dbReference type="SAM" id="MobiDB-lite"/>
    </source>
</evidence>
<proteinExistence type="predicted"/>
<protein>
    <submittedName>
        <fullName evidence="2">Uncharacterized protein</fullName>
    </submittedName>
</protein>
<gene>
    <name evidence="2" type="ORF">NDU88_006355</name>
</gene>
<accession>A0AAV7WAC1</accession>
<dbReference type="Proteomes" id="UP001066276">
    <property type="component" value="Chromosome 1_2"/>
</dbReference>
<feature type="compositionally biased region" description="Basic and acidic residues" evidence="1">
    <location>
        <begin position="75"/>
        <end position="95"/>
    </location>
</feature>
<organism evidence="2 3">
    <name type="scientific">Pleurodeles waltl</name>
    <name type="common">Iberian ribbed newt</name>
    <dbReference type="NCBI Taxonomy" id="8319"/>
    <lineage>
        <taxon>Eukaryota</taxon>
        <taxon>Metazoa</taxon>
        <taxon>Chordata</taxon>
        <taxon>Craniata</taxon>
        <taxon>Vertebrata</taxon>
        <taxon>Euteleostomi</taxon>
        <taxon>Amphibia</taxon>
        <taxon>Batrachia</taxon>
        <taxon>Caudata</taxon>
        <taxon>Salamandroidea</taxon>
        <taxon>Salamandridae</taxon>
        <taxon>Pleurodelinae</taxon>
        <taxon>Pleurodeles</taxon>
    </lineage>
</organism>